<keyword evidence="4" id="KW-1185">Reference proteome</keyword>
<dbReference type="Gramene" id="Kaladp0001s0043.1.v1.1">
    <property type="protein sequence ID" value="Kaladp0001s0043.1.v1.1"/>
    <property type="gene ID" value="Kaladp0001s0043.v1.1"/>
</dbReference>
<dbReference type="PANTHER" id="PTHR45642:SF135">
    <property type="entry name" value="GDSL ESTERASE_LIPASE EXL2"/>
    <property type="match status" value="1"/>
</dbReference>
<dbReference type="CDD" id="cd01837">
    <property type="entry name" value="SGNH_plant_lipase_like"/>
    <property type="match status" value="1"/>
</dbReference>
<feature type="signal peptide" evidence="2">
    <location>
        <begin position="1"/>
        <end position="27"/>
    </location>
</feature>
<dbReference type="PANTHER" id="PTHR45642">
    <property type="entry name" value="GDSL ESTERASE/LIPASE EXL3"/>
    <property type="match status" value="1"/>
</dbReference>
<feature type="chain" id="PRO_5029661352" description="GDSL esterase/lipase EXL3" evidence="2">
    <location>
        <begin position="28"/>
        <end position="360"/>
    </location>
</feature>
<evidence type="ECO:0000256" key="2">
    <source>
        <dbReference type="SAM" id="SignalP"/>
    </source>
</evidence>
<dbReference type="SUPFAM" id="SSF52266">
    <property type="entry name" value="SGNH hydrolase"/>
    <property type="match status" value="1"/>
</dbReference>
<dbReference type="FunFam" id="3.40.50.1110:FF:000003">
    <property type="entry name" value="GDSL esterase/lipase APG"/>
    <property type="match status" value="1"/>
</dbReference>
<comment type="similarity">
    <text evidence="1">Belongs to the 'GDSL' lipolytic enzyme family.</text>
</comment>
<dbReference type="OMA" id="FIAYHTA"/>
<dbReference type="InterPro" id="IPR001087">
    <property type="entry name" value="GDSL"/>
</dbReference>
<dbReference type="EnsemblPlants" id="Kaladp0001s0043.1.v1.1">
    <property type="protein sequence ID" value="Kaladp0001s0043.1.v1.1"/>
    <property type="gene ID" value="Kaladp0001s0043.v1.1"/>
</dbReference>
<evidence type="ECO:0000256" key="1">
    <source>
        <dbReference type="ARBA" id="ARBA00008668"/>
    </source>
</evidence>
<evidence type="ECO:0008006" key="5">
    <source>
        <dbReference type="Google" id="ProtNLM"/>
    </source>
</evidence>
<dbReference type="AlphaFoldDB" id="A0A7N0R806"/>
<accession>A0A7N0R806</accession>
<dbReference type="GO" id="GO:0005576">
    <property type="term" value="C:extracellular region"/>
    <property type="evidence" value="ECO:0007669"/>
    <property type="project" value="TreeGrafter"/>
</dbReference>
<reference evidence="3" key="1">
    <citation type="submission" date="2021-01" db="UniProtKB">
        <authorList>
            <consortium name="EnsemblPlants"/>
        </authorList>
    </citation>
    <scope>IDENTIFICATION</scope>
</reference>
<dbReference type="Proteomes" id="UP000594263">
    <property type="component" value="Unplaced"/>
</dbReference>
<dbReference type="InterPro" id="IPR036514">
    <property type="entry name" value="SGNH_hydro_sf"/>
</dbReference>
<protein>
    <recommendedName>
        <fullName evidence="5">GDSL esterase/lipase EXL3</fullName>
    </recommendedName>
</protein>
<evidence type="ECO:0000313" key="3">
    <source>
        <dbReference type="EnsemblPlants" id="Kaladp0001s0043.1.v1.1"/>
    </source>
</evidence>
<dbReference type="InterPro" id="IPR050592">
    <property type="entry name" value="GDSL_lipolytic_enzyme"/>
</dbReference>
<dbReference type="GO" id="GO:0016788">
    <property type="term" value="F:hydrolase activity, acting on ester bonds"/>
    <property type="evidence" value="ECO:0007669"/>
    <property type="project" value="InterPro"/>
</dbReference>
<organism evidence="3 4">
    <name type="scientific">Kalanchoe fedtschenkoi</name>
    <name type="common">Lavender scallops</name>
    <name type="synonym">South American air plant</name>
    <dbReference type="NCBI Taxonomy" id="63787"/>
    <lineage>
        <taxon>Eukaryota</taxon>
        <taxon>Viridiplantae</taxon>
        <taxon>Streptophyta</taxon>
        <taxon>Embryophyta</taxon>
        <taxon>Tracheophyta</taxon>
        <taxon>Spermatophyta</taxon>
        <taxon>Magnoliopsida</taxon>
        <taxon>eudicotyledons</taxon>
        <taxon>Gunneridae</taxon>
        <taxon>Pentapetalae</taxon>
        <taxon>Saxifragales</taxon>
        <taxon>Crassulaceae</taxon>
        <taxon>Kalanchoe</taxon>
    </lineage>
</organism>
<keyword evidence="2" id="KW-0732">Signal</keyword>
<evidence type="ECO:0000313" key="4">
    <source>
        <dbReference type="Proteomes" id="UP000594263"/>
    </source>
</evidence>
<name>A0A7N0R806_KALFE</name>
<proteinExistence type="inferred from homology"/>
<sequence length="360" mass="39271">MESRFPSCRLVWFVCSGLLFWCARVQSAFHIPKNLKISGLIVFGDSIVDPGNNNDVHTPSKANYPPYGQDFLGGVPTGRFCNGMVPSDYIAQALSIKELLPAYLDPNLQPADLLTGVSFASGGCGYDPLSSVFGVARTLAQQLDQFREYKTKLNSLVGENATTHIISQSLFLVVASSNDIASTYFASGARTGQYDIQSYTAFIANSAGDFVTELYDMGARLIGLFSAPPLGCLPSQRTLAGGIERKCVERYNQAAIMFNSKLSSVIDTFSDKYADAQAVVIDIYNPLMELIQNPVSNGFTVADKGCCGTGELEVTLLCSQKLNPLIRPCSDATKYIFWDSFHPTQAAYQLLVSRVYADYF</sequence>
<dbReference type="InterPro" id="IPR035669">
    <property type="entry name" value="SGNH_plant_lipase-like"/>
</dbReference>
<dbReference type="Gene3D" id="3.40.50.1110">
    <property type="entry name" value="SGNH hydrolase"/>
    <property type="match status" value="1"/>
</dbReference>
<dbReference type="Pfam" id="PF00657">
    <property type="entry name" value="Lipase_GDSL"/>
    <property type="match status" value="1"/>
</dbReference>